<dbReference type="Proteomes" id="UP000198656">
    <property type="component" value="Unassembled WGS sequence"/>
</dbReference>
<evidence type="ECO:0000256" key="1">
    <source>
        <dbReference type="ARBA" id="ARBA00008635"/>
    </source>
</evidence>
<dbReference type="EMBL" id="FNCP01000001">
    <property type="protein sequence ID" value="SDG07878.1"/>
    <property type="molecule type" value="Genomic_DNA"/>
</dbReference>
<sequence>MFTSLATFILSWEKESESTQKLLDSLTDKSLGQSITVNDRTLGRIAWHIVTTIPEMLAKTGLEFEGIQEDAPVPKDAKTIAQTYTDVNKTMLAEIKRHWNDQTLSEKRDMYGESWTIGTTLSVLINHQIHHRGQMTVLMRQAGIKVPGIMGPSREEWSQFGMEPPSV</sequence>
<name>A0A1G7RAS8_9FIRM</name>
<dbReference type="GO" id="GO:0046872">
    <property type="term" value="F:metal ion binding"/>
    <property type="evidence" value="ECO:0007669"/>
    <property type="project" value="UniProtKB-KW"/>
</dbReference>
<dbReference type="AlphaFoldDB" id="A0A1G7RAS8"/>
<dbReference type="InterPro" id="IPR034660">
    <property type="entry name" value="DinB/YfiT-like"/>
</dbReference>
<keyword evidence="5" id="KW-1185">Reference proteome</keyword>
<evidence type="ECO:0000313" key="5">
    <source>
        <dbReference type="Proteomes" id="UP000198656"/>
    </source>
</evidence>
<evidence type="ECO:0000256" key="2">
    <source>
        <dbReference type="ARBA" id="ARBA00022723"/>
    </source>
</evidence>
<feature type="binding site" evidence="3">
    <location>
        <position position="131"/>
    </location>
    <ligand>
        <name>a divalent metal cation</name>
        <dbReference type="ChEBI" id="CHEBI:60240"/>
    </ligand>
</feature>
<dbReference type="Gene3D" id="1.20.120.450">
    <property type="entry name" value="dinb family like domain"/>
    <property type="match status" value="1"/>
</dbReference>
<dbReference type="OrthoDB" id="119432at2"/>
<gene>
    <name evidence="4" type="ORF">SAMN05443529_10126</name>
</gene>
<dbReference type="STRING" id="1121419.SAMN05443529_10126"/>
<dbReference type="Pfam" id="PF05163">
    <property type="entry name" value="DinB"/>
    <property type="match status" value="1"/>
</dbReference>
<evidence type="ECO:0000313" key="4">
    <source>
        <dbReference type="EMBL" id="SDG07878.1"/>
    </source>
</evidence>
<protein>
    <submittedName>
        <fullName evidence="4">Uncharacterized damage-inducible protein DinB (Forms a four-helix bundle)</fullName>
    </submittedName>
</protein>
<keyword evidence="2 3" id="KW-0479">Metal-binding</keyword>
<dbReference type="InterPro" id="IPR007837">
    <property type="entry name" value="DinB"/>
</dbReference>
<feature type="binding site" evidence="3">
    <location>
        <position position="127"/>
    </location>
    <ligand>
        <name>a divalent metal cation</name>
        <dbReference type="ChEBI" id="CHEBI:60240"/>
    </ligand>
</feature>
<reference evidence="5" key="1">
    <citation type="submission" date="2016-10" db="EMBL/GenBank/DDBJ databases">
        <authorList>
            <person name="Varghese N."/>
            <person name="Submissions S."/>
        </authorList>
    </citation>
    <scope>NUCLEOTIDE SEQUENCE [LARGE SCALE GENOMIC DNA]</scope>
    <source>
        <strain evidence="5">DSM 8344</strain>
    </source>
</reference>
<accession>A0A1G7RAS8</accession>
<dbReference type="RefSeq" id="WP_092328413.1">
    <property type="nucleotide sequence ID" value="NZ_FNCP01000001.1"/>
</dbReference>
<dbReference type="SUPFAM" id="SSF109854">
    <property type="entry name" value="DinB/YfiT-like putative metalloenzymes"/>
    <property type="match status" value="1"/>
</dbReference>
<comment type="similarity">
    <text evidence="1">Belongs to the DinB family.</text>
</comment>
<proteinExistence type="inferred from homology"/>
<feature type="binding site" evidence="3">
    <location>
        <position position="48"/>
    </location>
    <ligand>
        <name>a divalent metal cation</name>
        <dbReference type="ChEBI" id="CHEBI:60240"/>
    </ligand>
</feature>
<organism evidence="4 5">
    <name type="scientific">Desulfosporosinus hippei DSM 8344</name>
    <dbReference type="NCBI Taxonomy" id="1121419"/>
    <lineage>
        <taxon>Bacteria</taxon>
        <taxon>Bacillati</taxon>
        <taxon>Bacillota</taxon>
        <taxon>Clostridia</taxon>
        <taxon>Eubacteriales</taxon>
        <taxon>Desulfitobacteriaceae</taxon>
        <taxon>Desulfosporosinus</taxon>
    </lineage>
</organism>
<evidence type="ECO:0000256" key="3">
    <source>
        <dbReference type="PIRSR" id="PIRSR607837-1"/>
    </source>
</evidence>